<gene>
    <name evidence="3" type="ORF">SOCE26_090490</name>
</gene>
<dbReference type="PANTHER" id="PTHR43546:SF9">
    <property type="entry name" value="L-ASCORBATE-6-PHOSPHATE LACTONASE ULAG-RELATED"/>
    <property type="match status" value="1"/>
</dbReference>
<evidence type="ECO:0000256" key="1">
    <source>
        <dbReference type="ARBA" id="ARBA00022801"/>
    </source>
</evidence>
<feature type="domain" description="Metallo-beta-lactamase" evidence="2">
    <location>
        <begin position="18"/>
        <end position="242"/>
    </location>
</feature>
<dbReference type="GO" id="GO:0016787">
    <property type="term" value="F:hydrolase activity"/>
    <property type="evidence" value="ECO:0007669"/>
    <property type="project" value="UniProtKB-KW"/>
</dbReference>
<sequence>MELTYLGTATLVIRIGETRFLTDPVFDEVGAAYDFGPWFVPRSWFATEKRYVTPESPASLGSFDAVLLSHDHHADNLDLAGRALVADEARVGRVVTTVPSARRLARPAATKDAPGCGLGLGGRAVGLAPGAKTRVGPVTVTTIVARHGPGYAPQAHEVTGFLVDVDDGPRVWISGDTVLFPALEATLAEIRRQRPVDLAVVHCGAVGFPRAPGLRRARFTFDAAEAIAACRMLDAKTILPIHRSGWAHFQQSEDDLRGAFVAAGLEERTRFLELGGTLEL</sequence>
<dbReference type="RefSeq" id="WP_104985531.1">
    <property type="nucleotide sequence ID" value="NZ_CP012673.1"/>
</dbReference>
<keyword evidence="1" id="KW-0378">Hydrolase</keyword>
<dbReference type="SUPFAM" id="SSF56281">
    <property type="entry name" value="Metallo-hydrolase/oxidoreductase"/>
    <property type="match status" value="1"/>
</dbReference>
<evidence type="ECO:0000259" key="2">
    <source>
        <dbReference type="Pfam" id="PF12706"/>
    </source>
</evidence>
<dbReference type="Pfam" id="PF12706">
    <property type="entry name" value="Lactamase_B_2"/>
    <property type="match status" value="1"/>
</dbReference>
<evidence type="ECO:0000313" key="3">
    <source>
        <dbReference type="EMBL" id="AUX47528.1"/>
    </source>
</evidence>
<dbReference type="Gene3D" id="3.60.15.10">
    <property type="entry name" value="Ribonuclease Z/Hydroxyacylglutathione hydrolase-like"/>
    <property type="match status" value="1"/>
</dbReference>
<name>A0A2L0F7H0_SORCE</name>
<dbReference type="PANTHER" id="PTHR43546">
    <property type="entry name" value="UPF0173 METAL-DEPENDENT HYDROLASE MJ1163-RELATED"/>
    <property type="match status" value="1"/>
</dbReference>
<evidence type="ECO:0000313" key="4">
    <source>
        <dbReference type="Proteomes" id="UP000238348"/>
    </source>
</evidence>
<proteinExistence type="predicted"/>
<protein>
    <recommendedName>
        <fullName evidence="2">Metallo-beta-lactamase domain-containing protein</fullName>
    </recommendedName>
</protein>
<dbReference type="Proteomes" id="UP000238348">
    <property type="component" value="Chromosome"/>
</dbReference>
<dbReference type="InterPro" id="IPR001279">
    <property type="entry name" value="Metallo-B-lactamas"/>
</dbReference>
<dbReference type="OrthoDB" id="9805728at2"/>
<dbReference type="InterPro" id="IPR036866">
    <property type="entry name" value="RibonucZ/Hydroxyglut_hydro"/>
</dbReference>
<accession>A0A2L0F7H0</accession>
<dbReference type="AlphaFoldDB" id="A0A2L0F7H0"/>
<dbReference type="InterPro" id="IPR050114">
    <property type="entry name" value="UPF0173_UPF0282_UlaG_hydrolase"/>
</dbReference>
<organism evidence="3 4">
    <name type="scientific">Sorangium cellulosum</name>
    <name type="common">Polyangium cellulosum</name>
    <dbReference type="NCBI Taxonomy" id="56"/>
    <lineage>
        <taxon>Bacteria</taxon>
        <taxon>Pseudomonadati</taxon>
        <taxon>Myxococcota</taxon>
        <taxon>Polyangia</taxon>
        <taxon>Polyangiales</taxon>
        <taxon>Polyangiaceae</taxon>
        <taxon>Sorangium</taxon>
    </lineage>
</organism>
<dbReference type="EMBL" id="CP012673">
    <property type="protein sequence ID" value="AUX47528.1"/>
    <property type="molecule type" value="Genomic_DNA"/>
</dbReference>
<reference evidence="3 4" key="1">
    <citation type="submission" date="2015-09" db="EMBL/GenBank/DDBJ databases">
        <title>Sorangium comparison.</title>
        <authorList>
            <person name="Zaburannyi N."/>
            <person name="Bunk B."/>
            <person name="Overmann J."/>
            <person name="Mueller R."/>
        </authorList>
    </citation>
    <scope>NUCLEOTIDE SEQUENCE [LARGE SCALE GENOMIC DNA]</scope>
    <source>
        <strain evidence="3 4">So ce26</strain>
    </source>
</reference>